<dbReference type="eggNOG" id="ENOG5032YYQ">
    <property type="taxonomic scope" value="Bacteria"/>
</dbReference>
<organism evidence="1 2">
    <name type="scientific">Desulfosporosinus orientis (strain ATCC 19365 / DSM 765 / NCIMB 8382 / VKM B-1628 / Singapore I)</name>
    <name type="common">Desulfotomaculum orientis</name>
    <dbReference type="NCBI Taxonomy" id="768706"/>
    <lineage>
        <taxon>Bacteria</taxon>
        <taxon>Bacillati</taxon>
        <taxon>Bacillota</taxon>
        <taxon>Clostridia</taxon>
        <taxon>Eubacteriales</taxon>
        <taxon>Desulfitobacteriaceae</taxon>
        <taxon>Desulfosporosinus</taxon>
    </lineage>
</organism>
<reference evidence="1 2" key="2">
    <citation type="journal article" date="2012" name="J. Bacteriol.">
        <title>Complete genome sequences of Desulfosporosinus orientis DSM765T, Desulfosporosinus youngiae DSM17734T, Desulfosporosinus meridiei DSM13257T, and Desulfosporosinus acidiphilus DSM22704T.</title>
        <authorList>
            <person name="Pester M."/>
            <person name="Brambilla E."/>
            <person name="Alazard D."/>
            <person name="Rattei T."/>
            <person name="Weinmaier T."/>
            <person name="Han J."/>
            <person name="Lucas S."/>
            <person name="Lapidus A."/>
            <person name="Cheng J.F."/>
            <person name="Goodwin L."/>
            <person name="Pitluck S."/>
            <person name="Peters L."/>
            <person name="Ovchinnikova G."/>
            <person name="Teshima H."/>
            <person name="Detter J.C."/>
            <person name="Han C.S."/>
            <person name="Tapia R."/>
            <person name="Land M.L."/>
            <person name="Hauser L."/>
            <person name="Kyrpides N.C."/>
            <person name="Ivanova N.N."/>
            <person name="Pagani I."/>
            <person name="Huntmann M."/>
            <person name="Wei C.L."/>
            <person name="Davenport K.W."/>
            <person name="Daligault H."/>
            <person name="Chain P.S."/>
            <person name="Chen A."/>
            <person name="Mavromatis K."/>
            <person name="Markowitz V."/>
            <person name="Szeto E."/>
            <person name="Mikhailova N."/>
            <person name="Pati A."/>
            <person name="Wagner M."/>
            <person name="Woyke T."/>
            <person name="Ollivier B."/>
            <person name="Klenk H.P."/>
            <person name="Spring S."/>
            <person name="Loy A."/>
        </authorList>
    </citation>
    <scope>NUCLEOTIDE SEQUENCE [LARGE SCALE GENOMIC DNA]</scope>
    <source>
        <strain evidence="2">ATCC 19365 / DSM 765 / NCIMB 8382 / VKM B-1628</strain>
    </source>
</reference>
<dbReference type="Pfam" id="PF11213">
    <property type="entry name" value="DUF3006"/>
    <property type="match status" value="1"/>
</dbReference>
<dbReference type="HOGENOM" id="CLU_181623_0_1_9"/>
<proteinExistence type="predicted"/>
<dbReference type="EMBL" id="CP003108">
    <property type="protein sequence ID" value="AET68177.1"/>
    <property type="molecule type" value="Genomic_DNA"/>
</dbReference>
<dbReference type="OrthoDB" id="164847at2"/>
<keyword evidence="2" id="KW-1185">Reference proteome</keyword>
<name>G7W8W8_DESOD</name>
<dbReference type="InterPro" id="IPR021377">
    <property type="entry name" value="DUF3006"/>
</dbReference>
<accession>G7W8W8</accession>
<evidence type="ECO:0000313" key="1">
    <source>
        <dbReference type="EMBL" id="AET68177.1"/>
    </source>
</evidence>
<dbReference type="KEGG" id="dor:Desor_2629"/>
<evidence type="ECO:0000313" key="2">
    <source>
        <dbReference type="Proteomes" id="UP000006346"/>
    </source>
</evidence>
<dbReference type="PATRIC" id="fig|768706.3.peg.2643"/>
<gene>
    <name evidence="1" type="ordered locus">Desor_2629</name>
</gene>
<protein>
    <recommendedName>
        <fullName evidence="3">DUF3006 domain-containing protein</fullName>
    </recommendedName>
</protein>
<dbReference type="Proteomes" id="UP000006346">
    <property type="component" value="Chromosome"/>
</dbReference>
<dbReference type="RefSeq" id="WP_014184985.1">
    <property type="nucleotide sequence ID" value="NC_016584.1"/>
</dbReference>
<dbReference type="AlphaFoldDB" id="G7W8W8"/>
<evidence type="ECO:0008006" key="3">
    <source>
        <dbReference type="Google" id="ProtNLM"/>
    </source>
</evidence>
<dbReference type="Gene3D" id="6.20.120.50">
    <property type="match status" value="1"/>
</dbReference>
<dbReference type="STRING" id="768706.Desor_2629"/>
<reference evidence="2" key="1">
    <citation type="submission" date="2011-11" db="EMBL/GenBank/DDBJ databases">
        <title>Complete sequence of Desulfosporosinus orientis DSM 765.</title>
        <authorList>
            <person name="Lucas S."/>
            <person name="Han J."/>
            <person name="Lapidus A."/>
            <person name="Cheng J.-F."/>
            <person name="Goodwin L."/>
            <person name="Pitluck S."/>
            <person name="Peters L."/>
            <person name="Ovchinnikova G."/>
            <person name="Teshima H."/>
            <person name="Detter J.C."/>
            <person name="Han C."/>
            <person name="Tapia R."/>
            <person name="Land M."/>
            <person name="Hauser L."/>
            <person name="Kyrpides N."/>
            <person name="Ivanova N."/>
            <person name="Pagani I."/>
            <person name="Pester M."/>
            <person name="Spring S."/>
            <person name="Ollivier B."/>
            <person name="Rattei T."/>
            <person name="Klenk H.-P."/>
            <person name="Wagner M."/>
            <person name="Loy A."/>
            <person name="Woyke T."/>
        </authorList>
    </citation>
    <scope>NUCLEOTIDE SEQUENCE [LARGE SCALE GENOMIC DNA]</scope>
    <source>
        <strain evidence="2">ATCC 19365 / DSM 765 / NCIMB 8382 / VKM B-1628</strain>
    </source>
</reference>
<sequence>MLIIDRYEGDWAVIENGGITFNLPRSLLPHDVKEGDVITISISVDQSATNERRQKGLEIMKGFFDS</sequence>